<dbReference type="OrthoDB" id="190265at2759"/>
<dbReference type="InterPro" id="IPR000668">
    <property type="entry name" value="Peptidase_C1A_C"/>
</dbReference>
<comment type="caution">
    <text evidence="6">The sequence shown here is derived from an EMBL/GenBank/DDBJ whole genome shotgun (WGS) entry which is preliminary data.</text>
</comment>
<dbReference type="Gene3D" id="3.90.70.10">
    <property type="entry name" value="Cysteine proteinases"/>
    <property type="match status" value="1"/>
</dbReference>
<keyword evidence="7" id="KW-1185">Reference proteome</keyword>
<evidence type="ECO:0000256" key="3">
    <source>
        <dbReference type="ARBA" id="ARBA00022801"/>
    </source>
</evidence>
<evidence type="ECO:0000313" key="7">
    <source>
        <dbReference type="Proteomes" id="UP000007151"/>
    </source>
</evidence>
<dbReference type="InterPro" id="IPR025661">
    <property type="entry name" value="Pept_asp_AS"/>
</dbReference>
<dbReference type="CDD" id="cd02248">
    <property type="entry name" value="Peptidase_C1A"/>
    <property type="match status" value="1"/>
</dbReference>
<dbReference type="eggNOG" id="KOG1542">
    <property type="taxonomic scope" value="Eukaryota"/>
</dbReference>
<dbReference type="Pfam" id="PF00112">
    <property type="entry name" value="Peptidase_C1"/>
    <property type="match status" value="1"/>
</dbReference>
<dbReference type="SMART" id="SM00645">
    <property type="entry name" value="Pept_C1"/>
    <property type="match status" value="1"/>
</dbReference>
<keyword evidence="3" id="KW-0378">Hydrolase</keyword>
<dbReference type="SUPFAM" id="SSF54001">
    <property type="entry name" value="Cysteine proteinases"/>
    <property type="match status" value="1"/>
</dbReference>
<dbReference type="PROSITE" id="PS00640">
    <property type="entry name" value="THIOL_PROTEASE_ASN"/>
    <property type="match status" value="1"/>
</dbReference>
<dbReference type="GO" id="GO:0008234">
    <property type="term" value="F:cysteine-type peptidase activity"/>
    <property type="evidence" value="ECO:0007669"/>
    <property type="project" value="UniProtKB-KW"/>
</dbReference>
<gene>
    <name evidence="6" type="ORF">KGM_200202</name>
</gene>
<dbReference type="InterPro" id="IPR039417">
    <property type="entry name" value="Peptidase_C1A_papain-like"/>
</dbReference>
<protein>
    <submittedName>
        <fullName evidence="6">Uncharacterized protein</fullName>
    </submittedName>
</protein>
<dbReference type="PROSITE" id="PS00139">
    <property type="entry name" value="THIOL_PROTEASE_CYS"/>
    <property type="match status" value="1"/>
</dbReference>
<dbReference type="Proteomes" id="UP000007151">
    <property type="component" value="Unassembled WGS sequence"/>
</dbReference>
<name>A0A212EW18_DANPL</name>
<dbReference type="InterPro" id="IPR038765">
    <property type="entry name" value="Papain-like_cys_pep_sf"/>
</dbReference>
<comment type="similarity">
    <text evidence="1">Belongs to the peptidase C1 family.</text>
</comment>
<sequence>MSLPIFTYLFCINLVFGLSHCLNSFGDGPLPRYFDWRDHGAVSPVKNQGGCEACWAFSAVACIESHLKIHLSSEEILSEQFLIDCAPGNIGCNSTSVLKTFGTIVNDIGGVLRDLDYKPYEAKQKKCSWDPLKRPIPVVGYRRVKPDEQIMALYVVNVGPLSAAINSASMAKYNGGIDEPTDKLCSPRQTNHAVLIVGFSFYEDPQSKTYVPYWIIKNSWGTSWGDNGYYYLVRGRNACGIATDVSYPYVM</sequence>
<accession>A0A212EW18</accession>
<dbReference type="PROSITE" id="PS00639">
    <property type="entry name" value="THIOL_PROTEASE_HIS"/>
    <property type="match status" value="1"/>
</dbReference>
<keyword evidence="5" id="KW-1015">Disulfide bond</keyword>
<evidence type="ECO:0000313" key="6">
    <source>
        <dbReference type="EMBL" id="OWR45692.1"/>
    </source>
</evidence>
<evidence type="ECO:0000256" key="1">
    <source>
        <dbReference type="ARBA" id="ARBA00008455"/>
    </source>
</evidence>
<proteinExistence type="inferred from homology"/>
<keyword evidence="2" id="KW-0645">Protease</keyword>
<dbReference type="InterPro" id="IPR013128">
    <property type="entry name" value="Peptidase_C1A"/>
</dbReference>
<dbReference type="PANTHER" id="PTHR12411">
    <property type="entry name" value="CYSTEINE PROTEASE FAMILY C1-RELATED"/>
    <property type="match status" value="1"/>
</dbReference>
<organism evidence="6 7">
    <name type="scientific">Danaus plexippus plexippus</name>
    <dbReference type="NCBI Taxonomy" id="278856"/>
    <lineage>
        <taxon>Eukaryota</taxon>
        <taxon>Metazoa</taxon>
        <taxon>Ecdysozoa</taxon>
        <taxon>Arthropoda</taxon>
        <taxon>Hexapoda</taxon>
        <taxon>Insecta</taxon>
        <taxon>Pterygota</taxon>
        <taxon>Neoptera</taxon>
        <taxon>Endopterygota</taxon>
        <taxon>Lepidoptera</taxon>
        <taxon>Glossata</taxon>
        <taxon>Ditrysia</taxon>
        <taxon>Papilionoidea</taxon>
        <taxon>Nymphalidae</taxon>
        <taxon>Danainae</taxon>
        <taxon>Danaini</taxon>
        <taxon>Danaina</taxon>
        <taxon>Danaus</taxon>
        <taxon>Danaus</taxon>
    </lineage>
</organism>
<reference evidence="6 7" key="1">
    <citation type="journal article" date="2011" name="Cell">
        <title>The monarch butterfly genome yields insights into long-distance migration.</title>
        <authorList>
            <person name="Zhan S."/>
            <person name="Merlin C."/>
            <person name="Boore J.L."/>
            <person name="Reppert S.M."/>
        </authorList>
    </citation>
    <scope>NUCLEOTIDE SEQUENCE [LARGE SCALE GENOMIC DNA]</scope>
    <source>
        <strain evidence="6">F-2</strain>
    </source>
</reference>
<evidence type="ECO:0000256" key="4">
    <source>
        <dbReference type="ARBA" id="ARBA00022807"/>
    </source>
</evidence>
<evidence type="ECO:0000256" key="5">
    <source>
        <dbReference type="ARBA" id="ARBA00023157"/>
    </source>
</evidence>
<dbReference type="EMBL" id="AGBW02012090">
    <property type="protein sequence ID" value="OWR45692.1"/>
    <property type="molecule type" value="Genomic_DNA"/>
</dbReference>
<dbReference type="GO" id="GO:0006508">
    <property type="term" value="P:proteolysis"/>
    <property type="evidence" value="ECO:0007669"/>
    <property type="project" value="UniProtKB-KW"/>
</dbReference>
<dbReference type="STRING" id="278856.A0A212EW18"/>
<dbReference type="InterPro" id="IPR025660">
    <property type="entry name" value="Pept_his_AS"/>
</dbReference>
<keyword evidence="4" id="KW-0788">Thiol protease</keyword>
<dbReference type="KEGG" id="dpl:KGM_200202"/>
<dbReference type="PRINTS" id="PR00705">
    <property type="entry name" value="PAPAIN"/>
</dbReference>
<dbReference type="AlphaFoldDB" id="A0A212EW18"/>
<dbReference type="InterPro" id="IPR000169">
    <property type="entry name" value="Pept_cys_AS"/>
</dbReference>
<evidence type="ECO:0000256" key="2">
    <source>
        <dbReference type="ARBA" id="ARBA00022670"/>
    </source>
</evidence>